<proteinExistence type="predicted"/>
<dbReference type="Proteomes" id="UP000004994">
    <property type="component" value="Chromosome 5"/>
</dbReference>
<evidence type="ECO:0000313" key="3">
    <source>
        <dbReference type="Proteomes" id="UP000004994"/>
    </source>
</evidence>
<reference evidence="2" key="1">
    <citation type="journal article" date="2012" name="Nature">
        <title>The tomato genome sequence provides insights into fleshy fruit evolution.</title>
        <authorList>
            <consortium name="Tomato Genome Consortium"/>
        </authorList>
    </citation>
    <scope>NUCLEOTIDE SEQUENCE [LARGE SCALE GENOMIC DNA]</scope>
    <source>
        <strain evidence="2">cv. Heinz 1706</strain>
    </source>
</reference>
<reference evidence="2" key="2">
    <citation type="submission" date="2019-01" db="UniProtKB">
        <authorList>
            <consortium name="EnsemblPlants"/>
        </authorList>
    </citation>
    <scope>IDENTIFICATION</scope>
    <source>
        <strain evidence="2">cv. Heinz 1706</strain>
    </source>
</reference>
<dbReference type="EnsemblPlants" id="Solyc05g014620.2.1">
    <property type="protein sequence ID" value="Solyc05g014620.2.1"/>
    <property type="gene ID" value="Solyc05g014620.2"/>
</dbReference>
<accession>A0A3Q7GFS0</accession>
<protein>
    <submittedName>
        <fullName evidence="2">Uncharacterized protein</fullName>
    </submittedName>
</protein>
<feature type="region of interest" description="Disordered" evidence="1">
    <location>
        <begin position="19"/>
        <end position="81"/>
    </location>
</feature>
<dbReference type="InParanoid" id="A0A3Q7GFS0"/>
<dbReference type="Gramene" id="Solyc05g014620.2.1">
    <property type="protein sequence ID" value="Solyc05g014620.2.1"/>
    <property type="gene ID" value="Solyc05g014620.2"/>
</dbReference>
<evidence type="ECO:0000256" key="1">
    <source>
        <dbReference type="SAM" id="MobiDB-lite"/>
    </source>
</evidence>
<organism evidence="2">
    <name type="scientific">Solanum lycopersicum</name>
    <name type="common">Tomato</name>
    <name type="synonym">Lycopersicon esculentum</name>
    <dbReference type="NCBI Taxonomy" id="4081"/>
    <lineage>
        <taxon>Eukaryota</taxon>
        <taxon>Viridiplantae</taxon>
        <taxon>Streptophyta</taxon>
        <taxon>Embryophyta</taxon>
        <taxon>Tracheophyta</taxon>
        <taxon>Spermatophyta</taxon>
        <taxon>Magnoliopsida</taxon>
        <taxon>eudicotyledons</taxon>
        <taxon>Gunneridae</taxon>
        <taxon>Pentapetalae</taxon>
        <taxon>asterids</taxon>
        <taxon>lamiids</taxon>
        <taxon>Solanales</taxon>
        <taxon>Solanaceae</taxon>
        <taxon>Solanoideae</taxon>
        <taxon>Solaneae</taxon>
        <taxon>Solanum</taxon>
        <taxon>Solanum subgen. Lycopersicon</taxon>
    </lineage>
</organism>
<name>A0A3Q7GFS0_SOLLC</name>
<keyword evidence="3" id="KW-1185">Reference proteome</keyword>
<dbReference type="AlphaFoldDB" id="A0A3Q7GFS0"/>
<sequence length="81" mass="8144">MIFQISYAAPFIFLSPLSSSPSPDAKSGHAPPSPPLSSPNGKVVLPPSPPSAVGPQQLEVALPPSPPGHAASSVGQRLPSL</sequence>
<evidence type="ECO:0000313" key="2">
    <source>
        <dbReference type="EnsemblPlants" id="Solyc05g014620.2.1"/>
    </source>
</evidence>